<dbReference type="RefSeq" id="WP_021927121.1">
    <property type="nucleotide sequence ID" value="NZ_JACLYZ010000024.1"/>
</dbReference>
<dbReference type="EMBL" id="JACLYZ010000024">
    <property type="protein sequence ID" value="MBM6735662.1"/>
    <property type="molecule type" value="Genomic_DNA"/>
</dbReference>
<proteinExistence type="predicted"/>
<reference evidence="1 2" key="1">
    <citation type="journal article" date="2021" name="Sci. Rep.">
        <title>The distribution of antibiotic resistance genes in chicken gut microbiota commensals.</title>
        <authorList>
            <person name="Juricova H."/>
            <person name="Matiasovicova J."/>
            <person name="Kubasova T."/>
            <person name="Cejkova D."/>
            <person name="Rychlik I."/>
        </authorList>
    </citation>
    <scope>NUCLEOTIDE SEQUENCE [LARGE SCALE GENOMIC DNA]</scope>
    <source>
        <strain evidence="1 2">An772</strain>
    </source>
</reference>
<keyword evidence="2" id="KW-1185">Reference proteome</keyword>
<name>A0ABS2E1Y9_9BACT</name>
<protein>
    <submittedName>
        <fullName evidence="1">Uncharacterized protein</fullName>
    </submittedName>
</protein>
<sequence>METTTLAIGLLADEKPEVIYDLYNGQGTFLYNHNIKEVSVIKEQEGGITITTDDDENATGKMFQYDSVRVEYPKTADNIFSTLLTAKYPAKTESKLINEYQSAVLGLLDEDYKKPYEDFLKDRLAIRSMIDADAETYNIPTDL</sequence>
<evidence type="ECO:0000313" key="1">
    <source>
        <dbReference type="EMBL" id="MBM6735662.1"/>
    </source>
</evidence>
<accession>A0ABS2E1Y9</accession>
<dbReference type="Proteomes" id="UP000766986">
    <property type="component" value="Unassembled WGS sequence"/>
</dbReference>
<evidence type="ECO:0000313" key="2">
    <source>
        <dbReference type="Proteomes" id="UP000766986"/>
    </source>
</evidence>
<organism evidence="1 2">
    <name type="scientific">Mediterranea massiliensis</name>
    <dbReference type="NCBI Taxonomy" id="1841865"/>
    <lineage>
        <taxon>Bacteria</taxon>
        <taxon>Pseudomonadati</taxon>
        <taxon>Bacteroidota</taxon>
        <taxon>Bacteroidia</taxon>
        <taxon>Bacteroidales</taxon>
        <taxon>Bacteroidaceae</taxon>
        <taxon>Mediterranea</taxon>
    </lineage>
</organism>
<comment type="caution">
    <text evidence="1">The sequence shown here is derived from an EMBL/GenBank/DDBJ whole genome shotgun (WGS) entry which is preliminary data.</text>
</comment>
<gene>
    <name evidence="1" type="ORF">H7U35_10590</name>
</gene>